<evidence type="ECO:0000259" key="2">
    <source>
        <dbReference type="Pfam" id="PF19295"/>
    </source>
</evidence>
<dbReference type="AlphaFoldDB" id="A0A3B0UD76"/>
<dbReference type="GO" id="GO:0016226">
    <property type="term" value="P:iron-sulfur cluster assembly"/>
    <property type="evidence" value="ECO:0007669"/>
    <property type="project" value="InterPro"/>
</dbReference>
<proteinExistence type="predicted"/>
<dbReference type="InterPro" id="IPR055346">
    <property type="entry name" value="Fe-S_cluster_assembly_SufBD"/>
</dbReference>
<accession>A0A3B0UD76</accession>
<sequence length="456" mass="51104">MGVVVENTDLSLKLAGHFNDVKEKLFLNSPDIINAHRQKALQDFVSQGIPTRKNESYKYTNLQPPFMPDYTFIHEKREGDVALHEIFKCDVPQLDTYMVLLQNGWFYGQDSQTGELPEGVIMDSLENVAKKQPELIEKYYAALAKSEDDPLIALNTAFAKDGYLLYIPADVEIAKPIQIINLLKSGNDAFITQRNLVIAEPGAKVNLIICDHTLNGNKYLSNSVTEIHIGGNAQVDYYVLQNQHNDSASLNTVCIRQGNDSIVRTNTVSLHGGLIRNSLKVVLDGENAEAGIFGMAFMDRRQHIDNFTRIIHAKPHCQSTQVYKNVMDDKSSGAFSGLIHVVRDAQKINASQRNNNLLLTDEATMHTKPQLIIDADDVKCSHGATVGQIDNEALFYLRTRGIGEKEAMLMMMNAFTHEVVQEIKVVPLRERIDELISRRLNGEVARCHECAYDCDS</sequence>
<reference evidence="3" key="1">
    <citation type="submission" date="2018-06" db="EMBL/GenBank/DDBJ databases">
        <authorList>
            <person name="Zhirakovskaya E."/>
        </authorList>
    </citation>
    <scope>NUCLEOTIDE SEQUENCE</scope>
</reference>
<dbReference type="Pfam" id="PF01458">
    <property type="entry name" value="SUFBD_core"/>
    <property type="match status" value="1"/>
</dbReference>
<dbReference type="PANTHER" id="PTHR43575:SF1">
    <property type="entry name" value="PROTEIN ABCI7, CHLOROPLASTIC"/>
    <property type="match status" value="1"/>
</dbReference>
<organism evidence="3">
    <name type="scientific">hydrothermal vent metagenome</name>
    <dbReference type="NCBI Taxonomy" id="652676"/>
    <lineage>
        <taxon>unclassified sequences</taxon>
        <taxon>metagenomes</taxon>
        <taxon>ecological metagenomes</taxon>
    </lineage>
</organism>
<gene>
    <name evidence="3" type="ORF">MNBD_BACTEROID01-1813</name>
</gene>
<dbReference type="PANTHER" id="PTHR43575">
    <property type="entry name" value="PROTEIN ABCI7, CHLOROPLASTIC"/>
    <property type="match status" value="1"/>
</dbReference>
<dbReference type="SUPFAM" id="SSF101960">
    <property type="entry name" value="Stabilizer of iron transporter SufD"/>
    <property type="match status" value="1"/>
</dbReference>
<name>A0A3B0UD76_9ZZZZ</name>
<dbReference type="NCBIfam" id="TIGR01981">
    <property type="entry name" value="sufD"/>
    <property type="match status" value="1"/>
</dbReference>
<dbReference type="InterPro" id="IPR011542">
    <property type="entry name" value="SUF_FeS_clus_asmbl_SufD"/>
</dbReference>
<evidence type="ECO:0000259" key="1">
    <source>
        <dbReference type="Pfam" id="PF01458"/>
    </source>
</evidence>
<protein>
    <submittedName>
        <fullName evidence="3">Iron-sulfur cluster assembly protein SufD</fullName>
    </submittedName>
</protein>
<dbReference type="EMBL" id="UOEP01000190">
    <property type="protein sequence ID" value="VAW23297.1"/>
    <property type="molecule type" value="Genomic_DNA"/>
</dbReference>
<dbReference type="Pfam" id="PF19295">
    <property type="entry name" value="SufBD_N"/>
    <property type="match status" value="1"/>
</dbReference>
<dbReference type="InterPro" id="IPR000825">
    <property type="entry name" value="SUF_FeS_clus_asmbl_SufBD_core"/>
</dbReference>
<feature type="domain" description="SUF system FeS cluster assembly SufBD N-terminal" evidence="2">
    <location>
        <begin position="14"/>
        <end position="179"/>
    </location>
</feature>
<dbReference type="InterPro" id="IPR037284">
    <property type="entry name" value="SUF_FeS_clus_asmbl_SufBD_sf"/>
</dbReference>
<dbReference type="InterPro" id="IPR045595">
    <property type="entry name" value="SufBD_N"/>
</dbReference>
<feature type="domain" description="SUF system FeS cluster assembly SufBD core" evidence="1">
    <location>
        <begin position="186"/>
        <end position="415"/>
    </location>
</feature>
<evidence type="ECO:0000313" key="3">
    <source>
        <dbReference type="EMBL" id="VAW23297.1"/>
    </source>
</evidence>